<keyword evidence="2" id="KW-1185">Reference proteome</keyword>
<dbReference type="PANTHER" id="PTHR48100:SF10">
    <property type="entry name" value="2-CARBOXY-D-ARABINITOL-1-PHOSPHATASE-RELATED"/>
    <property type="match status" value="1"/>
</dbReference>
<accession>A0ABW2Q1M8</accession>
<dbReference type="SUPFAM" id="SSF53254">
    <property type="entry name" value="Phosphoglycerate mutase-like"/>
    <property type="match status" value="1"/>
</dbReference>
<dbReference type="InterPro" id="IPR001345">
    <property type="entry name" value="PG/BPGM_mutase_AS"/>
</dbReference>
<evidence type="ECO:0000313" key="2">
    <source>
        <dbReference type="Proteomes" id="UP001596505"/>
    </source>
</evidence>
<gene>
    <name evidence="1" type="ORF">ACFQRG_21595</name>
</gene>
<dbReference type="InterPro" id="IPR029033">
    <property type="entry name" value="His_PPase_superfam"/>
</dbReference>
<protein>
    <submittedName>
        <fullName evidence="1">Histidine phosphatase family protein</fullName>
    </submittedName>
</protein>
<dbReference type="CDD" id="cd07067">
    <property type="entry name" value="HP_PGM_like"/>
    <property type="match status" value="1"/>
</dbReference>
<dbReference type="Gene3D" id="3.40.50.1240">
    <property type="entry name" value="Phosphoglycerate mutase-like"/>
    <property type="match status" value="1"/>
</dbReference>
<sequence length="210" mass="23647">MTRIYLLRHGETEWNLQGDKYCGRTDVPLTKKGQQQAEAAADYLADIPFDAAYTSPLSRASETAAKITERHGIKAVIDERLLEADFGLWEGQTKEEFIAEDPVAWAKWLKNPAIHRAGKTGESGQKIYNRADSFFEEIANRHPFDTLLVLGHNTLNRFFIAGRLGMPLSNYRAIKQFNTGITVIDINGEDTAFVCINSHEHLKKLTVTHS</sequence>
<proteinExistence type="predicted"/>
<dbReference type="Pfam" id="PF00300">
    <property type="entry name" value="His_Phos_1"/>
    <property type="match status" value="1"/>
</dbReference>
<dbReference type="EMBL" id="JBHTCO010000045">
    <property type="protein sequence ID" value="MFC7395507.1"/>
    <property type="molecule type" value="Genomic_DNA"/>
</dbReference>
<dbReference type="PANTHER" id="PTHR48100">
    <property type="entry name" value="BROAD-SPECIFICITY PHOSPHATASE YOR283W-RELATED"/>
    <property type="match status" value="1"/>
</dbReference>
<dbReference type="PROSITE" id="PS00175">
    <property type="entry name" value="PG_MUTASE"/>
    <property type="match status" value="1"/>
</dbReference>
<comment type="caution">
    <text evidence="1">The sequence shown here is derived from an EMBL/GenBank/DDBJ whole genome shotgun (WGS) entry which is preliminary data.</text>
</comment>
<dbReference type="InterPro" id="IPR013078">
    <property type="entry name" value="His_Pase_superF_clade-1"/>
</dbReference>
<dbReference type="SMART" id="SM00855">
    <property type="entry name" value="PGAM"/>
    <property type="match status" value="1"/>
</dbReference>
<organism evidence="1 2">
    <name type="scientific">Scopulibacillus cellulosilyticus</name>
    <dbReference type="NCBI Taxonomy" id="2665665"/>
    <lineage>
        <taxon>Bacteria</taxon>
        <taxon>Bacillati</taxon>
        <taxon>Bacillota</taxon>
        <taxon>Bacilli</taxon>
        <taxon>Bacillales</taxon>
        <taxon>Sporolactobacillaceae</taxon>
        <taxon>Scopulibacillus</taxon>
    </lineage>
</organism>
<evidence type="ECO:0000313" key="1">
    <source>
        <dbReference type="EMBL" id="MFC7395507.1"/>
    </source>
</evidence>
<name>A0ABW2Q1M8_9BACL</name>
<dbReference type="InterPro" id="IPR050275">
    <property type="entry name" value="PGM_Phosphatase"/>
</dbReference>
<dbReference type="Proteomes" id="UP001596505">
    <property type="component" value="Unassembled WGS sequence"/>
</dbReference>
<dbReference type="RefSeq" id="WP_380970219.1">
    <property type="nucleotide sequence ID" value="NZ_JBHTCO010000045.1"/>
</dbReference>
<reference evidence="2" key="1">
    <citation type="journal article" date="2019" name="Int. J. Syst. Evol. Microbiol.">
        <title>The Global Catalogue of Microorganisms (GCM) 10K type strain sequencing project: providing services to taxonomists for standard genome sequencing and annotation.</title>
        <authorList>
            <consortium name="The Broad Institute Genomics Platform"/>
            <consortium name="The Broad Institute Genome Sequencing Center for Infectious Disease"/>
            <person name="Wu L."/>
            <person name="Ma J."/>
        </authorList>
    </citation>
    <scope>NUCLEOTIDE SEQUENCE [LARGE SCALE GENOMIC DNA]</scope>
    <source>
        <strain evidence="2">CGMCC 1.16305</strain>
    </source>
</reference>